<dbReference type="SUPFAM" id="SSF56672">
    <property type="entry name" value="DNA/RNA polymerases"/>
    <property type="match status" value="1"/>
</dbReference>
<dbReference type="Proteomes" id="UP000813463">
    <property type="component" value="Chromosome 5"/>
</dbReference>
<reference evidence="3" key="2">
    <citation type="submission" date="2025-08" db="UniProtKB">
        <authorList>
            <consortium name="RefSeq"/>
        </authorList>
    </citation>
    <scope>IDENTIFICATION</scope>
    <source>
        <tissue evidence="3">Leaf</tissue>
    </source>
</reference>
<dbReference type="InterPro" id="IPR043502">
    <property type="entry name" value="DNA/RNA_pol_sf"/>
</dbReference>
<keyword evidence="2" id="KW-1185">Reference proteome</keyword>
<protein>
    <submittedName>
        <fullName evidence="3">Uncharacterized mitochondrial protein AtMg00810-like</fullName>
    </submittedName>
</protein>
<evidence type="ECO:0000313" key="3">
    <source>
        <dbReference type="RefSeq" id="XP_056685423.1"/>
    </source>
</evidence>
<dbReference type="PANTHER" id="PTHR11439">
    <property type="entry name" value="GAG-POL-RELATED RETROTRANSPOSON"/>
    <property type="match status" value="1"/>
</dbReference>
<feature type="domain" description="Reverse transcriptase Ty1/copia-type" evidence="1">
    <location>
        <begin position="8"/>
        <end position="100"/>
    </location>
</feature>
<dbReference type="CDD" id="cd09272">
    <property type="entry name" value="RNase_HI_RT_Ty1"/>
    <property type="match status" value="1"/>
</dbReference>
<gene>
    <name evidence="3" type="primary">LOC110793145</name>
</gene>
<organism evidence="2 3">
    <name type="scientific">Spinacia oleracea</name>
    <name type="common">Spinach</name>
    <dbReference type="NCBI Taxonomy" id="3562"/>
    <lineage>
        <taxon>Eukaryota</taxon>
        <taxon>Viridiplantae</taxon>
        <taxon>Streptophyta</taxon>
        <taxon>Embryophyta</taxon>
        <taxon>Tracheophyta</taxon>
        <taxon>Spermatophyta</taxon>
        <taxon>Magnoliopsida</taxon>
        <taxon>eudicotyledons</taxon>
        <taxon>Gunneridae</taxon>
        <taxon>Pentapetalae</taxon>
        <taxon>Caryophyllales</taxon>
        <taxon>Chenopodiaceae</taxon>
        <taxon>Chenopodioideae</taxon>
        <taxon>Anserineae</taxon>
        <taxon>Spinacia</taxon>
    </lineage>
</organism>
<dbReference type="Pfam" id="PF07727">
    <property type="entry name" value="RVT_2"/>
    <property type="match status" value="1"/>
</dbReference>
<evidence type="ECO:0000259" key="1">
    <source>
        <dbReference type="Pfam" id="PF07727"/>
    </source>
</evidence>
<dbReference type="RefSeq" id="XP_056685423.1">
    <property type="nucleotide sequence ID" value="XM_056829445.1"/>
</dbReference>
<name>A0ABM3QQ01_SPIOL</name>
<sequence length="319" mass="36547">MVLSKKYYSLFTREENGNQAIILAYVDNLLITGYDVKAIKHLELSLDNEFTIKDLSELSFFLGTEIDINGDGTLLNQRKYIVDILKDNGIDNCKITRLPFLEGMKLSTVSGEVLENPETYRRIIGRLLYLNITRPYISFSVQQLSRFMQCPRKPHLQETLHAIKYLKGTIHWGLFYPKTSELKVEGYSNEDWGSCAFSAKFLTGFCIFIGRSIVSWKTKKQKTVSKSSIEAEYRSMSHTTSEIVWVYDILKTVNGLYRAGVPRYYSCLVKLATSRHHDKVSHSTPAQLSLFQVGSSDRSPTPTWLFTYVRIFLGIAVQE</sequence>
<proteinExistence type="predicted"/>
<dbReference type="PANTHER" id="PTHR11439:SF522">
    <property type="entry name" value="REVERSE TRANSCRIPTASE TY1_COPIA-TYPE DOMAIN-CONTAINING PROTEIN"/>
    <property type="match status" value="1"/>
</dbReference>
<accession>A0ABM3QQ01</accession>
<dbReference type="InterPro" id="IPR013103">
    <property type="entry name" value="RVT_2"/>
</dbReference>
<dbReference type="GeneID" id="110793145"/>
<evidence type="ECO:0000313" key="2">
    <source>
        <dbReference type="Proteomes" id="UP000813463"/>
    </source>
</evidence>
<reference evidence="2" key="1">
    <citation type="journal article" date="2021" name="Nat. Commun.">
        <title>Genomic analyses provide insights into spinach domestication and the genetic basis of agronomic traits.</title>
        <authorList>
            <person name="Cai X."/>
            <person name="Sun X."/>
            <person name="Xu C."/>
            <person name="Sun H."/>
            <person name="Wang X."/>
            <person name="Ge C."/>
            <person name="Zhang Z."/>
            <person name="Wang Q."/>
            <person name="Fei Z."/>
            <person name="Jiao C."/>
            <person name="Wang Q."/>
        </authorList>
    </citation>
    <scope>NUCLEOTIDE SEQUENCE [LARGE SCALE GENOMIC DNA]</scope>
    <source>
        <strain evidence="2">cv. Varoflay</strain>
    </source>
</reference>